<dbReference type="Bgee" id="ENSLOCG00000011637">
    <property type="expression patterns" value="Expressed in embryo and 13 other cell types or tissues"/>
</dbReference>
<protein>
    <recommendedName>
        <fullName evidence="5 13">Phosphomannomutase</fullName>
        <ecNumber evidence="5 13">5.4.2.8</ecNumber>
    </recommendedName>
</protein>
<evidence type="ECO:0000256" key="4">
    <source>
        <dbReference type="ARBA" id="ARBA00011738"/>
    </source>
</evidence>
<evidence type="ECO:0000256" key="8">
    <source>
        <dbReference type="ARBA" id="ARBA00022842"/>
    </source>
</evidence>
<dbReference type="eggNOG" id="KOG3189">
    <property type="taxonomic scope" value="Eukaryota"/>
</dbReference>
<comment type="pathway">
    <text evidence="2 13">Nucleotide-sugar biosynthesis; GDP-alpha-D-mannose biosynthesis; alpha-D-mannose 1-phosphate from D-fructose 6-phosphate: step 2/2.</text>
</comment>
<feature type="active site" description="Nucleophile" evidence="10">
    <location>
        <position position="18"/>
    </location>
</feature>
<dbReference type="InterPro" id="IPR023214">
    <property type="entry name" value="HAD_sf"/>
</dbReference>
<evidence type="ECO:0000256" key="2">
    <source>
        <dbReference type="ARBA" id="ARBA00004699"/>
    </source>
</evidence>
<feature type="binding site" evidence="12">
    <location>
        <position position="239"/>
    </location>
    <ligand>
        <name>Mg(2+)</name>
        <dbReference type="ChEBI" id="CHEBI:18420"/>
        <label>1</label>
    </ligand>
</feature>
<dbReference type="Pfam" id="PF03332">
    <property type="entry name" value="PMM"/>
    <property type="match status" value="1"/>
</dbReference>
<sequence length="271" mass="30658">MEEDSRLPPGRKVLCLFDVDGTLTAARERRDPGLARAPVPPGQQDRTGQDGTGRDPSKIARQSPDPGDLAVKIIHKFDYVFAENGTVQYKDGKLISKQAIQNQLGEELLQDLINFCLRYMGLLKLPKKRWQPAVVPVQTACINSCDPLPVCAVSSQDENSREVRREKIREKFVATLQKEFAGKGLRFTRENLLKINDYTRSLDKPEKINSSTTKGLSDWRGLYYYRKERDIGGNDYEIFNDPRTIGFTVYSPTDTARLCRELFFSTPPAAP</sequence>
<keyword evidence="7 12" id="KW-0479">Metal-binding</keyword>
<feature type="binding site" evidence="11">
    <location>
        <position position="27"/>
    </location>
    <ligand>
        <name>alpha-D-mannose 1-phosphate</name>
        <dbReference type="ChEBI" id="CHEBI:58409"/>
    </ligand>
</feature>
<keyword evidence="9 13" id="KW-0413">Isomerase</keyword>
<organism evidence="15 16">
    <name type="scientific">Lepisosteus oculatus</name>
    <name type="common">Spotted gar</name>
    <dbReference type="NCBI Taxonomy" id="7918"/>
    <lineage>
        <taxon>Eukaryota</taxon>
        <taxon>Metazoa</taxon>
        <taxon>Chordata</taxon>
        <taxon>Craniata</taxon>
        <taxon>Vertebrata</taxon>
        <taxon>Euteleostomi</taxon>
        <taxon>Actinopterygii</taxon>
        <taxon>Neopterygii</taxon>
        <taxon>Holostei</taxon>
        <taxon>Semionotiformes</taxon>
        <taxon>Lepisosteidae</taxon>
        <taxon>Lepisosteus</taxon>
    </lineage>
</organism>
<reference evidence="15" key="3">
    <citation type="submission" date="2025-09" db="UniProtKB">
        <authorList>
            <consortium name="Ensembl"/>
        </authorList>
    </citation>
    <scope>IDENTIFICATION</scope>
</reference>
<evidence type="ECO:0000256" key="3">
    <source>
        <dbReference type="ARBA" id="ARBA00009736"/>
    </source>
</evidence>
<comment type="cofactor">
    <cofactor evidence="12">
        <name>Mg(2+)</name>
        <dbReference type="ChEBI" id="CHEBI:18420"/>
    </cofactor>
</comment>
<feature type="active site" description="Proton donor/acceptor" evidence="10">
    <location>
        <position position="20"/>
    </location>
</feature>
<feature type="binding site" evidence="12">
    <location>
        <position position="244"/>
    </location>
    <ligand>
        <name>Mg(2+)</name>
        <dbReference type="ChEBI" id="CHEBI:18420"/>
        <label>1</label>
    </ligand>
</feature>
<evidence type="ECO:0000256" key="7">
    <source>
        <dbReference type="ARBA" id="ARBA00022723"/>
    </source>
</evidence>
<dbReference type="EMBL" id="AHAT01038475">
    <property type="status" value="NOT_ANNOTATED_CDS"/>
    <property type="molecule type" value="Genomic_DNA"/>
</dbReference>
<dbReference type="Gene3D" id="3.30.1240.20">
    <property type="match status" value="1"/>
</dbReference>
<dbReference type="AlphaFoldDB" id="W5N0Z1"/>
<dbReference type="InterPro" id="IPR043169">
    <property type="entry name" value="PMM_cap"/>
</dbReference>
<dbReference type="EMBL" id="AHAT01038473">
    <property type="status" value="NOT_ANNOTATED_CDS"/>
    <property type="molecule type" value="Genomic_DNA"/>
</dbReference>
<dbReference type="InParanoid" id="W5N0Z1"/>
<comment type="similarity">
    <text evidence="3 13">Belongs to the eukaryotic PMM family.</text>
</comment>
<name>W5N0Z1_LEPOC</name>
<evidence type="ECO:0000256" key="14">
    <source>
        <dbReference type="SAM" id="MobiDB-lite"/>
    </source>
</evidence>
<keyword evidence="16" id="KW-1185">Reference proteome</keyword>
<feature type="binding site" evidence="12">
    <location>
        <position position="18"/>
    </location>
    <ligand>
        <name>Mg(2+)</name>
        <dbReference type="ChEBI" id="CHEBI:18420"/>
        <label>1</label>
    </ligand>
</feature>
<dbReference type="PANTHER" id="PTHR10466:SF1">
    <property type="entry name" value="PHOSPHOMANNOMUTASE 1"/>
    <property type="match status" value="1"/>
</dbReference>
<dbReference type="UniPathway" id="UPA00126">
    <property type="reaction ID" value="UER00424"/>
</dbReference>
<dbReference type="EC" id="5.4.2.8" evidence="5 13"/>
<dbReference type="EMBL" id="AHAT01038472">
    <property type="status" value="NOT_ANNOTATED_CDS"/>
    <property type="molecule type" value="Genomic_DNA"/>
</dbReference>
<comment type="subunit">
    <text evidence="4 13">Homodimer.</text>
</comment>
<proteinExistence type="inferred from homology"/>
<evidence type="ECO:0000313" key="16">
    <source>
        <dbReference type="Proteomes" id="UP000018468"/>
    </source>
</evidence>
<accession>W5N0Z1</accession>
<dbReference type="Proteomes" id="UP000018468">
    <property type="component" value="Linkage group LG12"/>
</dbReference>
<dbReference type="GO" id="GO:0004615">
    <property type="term" value="F:phosphomannomutase activity"/>
    <property type="evidence" value="ECO:0000318"/>
    <property type="project" value="GO_Central"/>
</dbReference>
<dbReference type="GO" id="GO:0005829">
    <property type="term" value="C:cytosol"/>
    <property type="evidence" value="ECO:0000318"/>
    <property type="project" value="GO_Central"/>
</dbReference>
<evidence type="ECO:0000256" key="10">
    <source>
        <dbReference type="PIRSR" id="PIRSR605002-1"/>
    </source>
</evidence>
<evidence type="ECO:0000256" key="12">
    <source>
        <dbReference type="PIRSR" id="PIRSR605002-3"/>
    </source>
</evidence>
<dbReference type="HOGENOM" id="CLU_065642_0_1_1"/>
<dbReference type="GO" id="GO:0009298">
    <property type="term" value="P:GDP-mannose biosynthetic process"/>
    <property type="evidence" value="ECO:0007669"/>
    <property type="project" value="UniProtKB-UniPathway"/>
</dbReference>
<dbReference type="FunFam" id="3.30.1240.20:FF:000001">
    <property type="entry name" value="Phosphomannomutase"/>
    <property type="match status" value="1"/>
</dbReference>
<evidence type="ECO:0000256" key="9">
    <source>
        <dbReference type="ARBA" id="ARBA00023235"/>
    </source>
</evidence>
<dbReference type="GO" id="GO:0006013">
    <property type="term" value="P:mannose metabolic process"/>
    <property type="evidence" value="ECO:0000318"/>
    <property type="project" value="GO_Central"/>
</dbReference>
<dbReference type="Ensembl" id="ENSLOCT00000014329.1">
    <property type="protein sequence ID" value="ENSLOCP00000014300.1"/>
    <property type="gene ID" value="ENSLOCG00000011637.1"/>
</dbReference>
<dbReference type="Gene3D" id="3.40.50.1000">
    <property type="entry name" value="HAD superfamily/HAD-like"/>
    <property type="match status" value="1"/>
</dbReference>
<dbReference type="STRING" id="7918.ENSLOCP00000014300"/>
<dbReference type="InterPro" id="IPR036412">
    <property type="entry name" value="HAD-like_sf"/>
</dbReference>
<reference evidence="15" key="2">
    <citation type="submission" date="2025-08" db="UniProtKB">
        <authorList>
            <consortium name="Ensembl"/>
        </authorList>
    </citation>
    <scope>IDENTIFICATION</scope>
</reference>
<feature type="binding site" evidence="12">
    <location>
        <position position="20"/>
    </location>
    <ligand>
        <name>Mg(2+)</name>
        <dbReference type="ChEBI" id="CHEBI:18420"/>
        <label>1</label>
    </ligand>
</feature>
<dbReference type="EMBL" id="AHAT01038474">
    <property type="status" value="NOT_ANNOTATED_CDS"/>
    <property type="molecule type" value="Genomic_DNA"/>
</dbReference>
<feature type="binding site" evidence="12">
    <location>
        <position position="241"/>
    </location>
    <ligand>
        <name>Mg(2+)</name>
        <dbReference type="ChEBI" id="CHEBI:18420"/>
        <label>1</label>
    </ligand>
</feature>
<reference evidence="16" key="1">
    <citation type="submission" date="2011-12" db="EMBL/GenBank/DDBJ databases">
        <title>The Draft Genome of Lepisosteus oculatus.</title>
        <authorList>
            <consortium name="The Broad Institute Genome Assembly &amp; Analysis Group"/>
            <consortium name="Computational R&amp;D Group"/>
            <consortium name="and Sequencing Platform"/>
            <person name="Di Palma F."/>
            <person name="Alfoldi J."/>
            <person name="Johnson J."/>
            <person name="Berlin A."/>
            <person name="Gnerre S."/>
            <person name="Jaffe D."/>
            <person name="MacCallum I."/>
            <person name="Young S."/>
            <person name="Walker B.J."/>
            <person name="Lander E.S."/>
            <person name="Lindblad-Toh K."/>
        </authorList>
    </citation>
    <scope>NUCLEOTIDE SEQUENCE [LARGE SCALE GENOMIC DNA]</scope>
</reference>
<feature type="region of interest" description="Disordered" evidence="14">
    <location>
        <begin position="26"/>
        <end position="65"/>
    </location>
</feature>
<evidence type="ECO:0000256" key="1">
    <source>
        <dbReference type="ARBA" id="ARBA00004496"/>
    </source>
</evidence>
<dbReference type="GeneTree" id="ENSGT00390000002918"/>
<evidence type="ECO:0000313" key="15">
    <source>
        <dbReference type="Ensembl" id="ENSLOCP00000014300.1"/>
    </source>
</evidence>
<dbReference type="SUPFAM" id="SSF56784">
    <property type="entry name" value="HAD-like"/>
    <property type="match status" value="1"/>
</dbReference>
<evidence type="ECO:0000256" key="13">
    <source>
        <dbReference type="RuleBase" id="RU361118"/>
    </source>
</evidence>
<dbReference type="GO" id="GO:0006487">
    <property type="term" value="P:protein N-linked glycosylation"/>
    <property type="evidence" value="ECO:0000318"/>
    <property type="project" value="GO_Central"/>
</dbReference>
<keyword evidence="6 13" id="KW-0963">Cytoplasm</keyword>
<comment type="subcellular location">
    <subcellularLocation>
        <location evidence="1 13">Cytoplasm</location>
    </subcellularLocation>
</comment>
<evidence type="ECO:0000256" key="6">
    <source>
        <dbReference type="ARBA" id="ARBA00022490"/>
    </source>
</evidence>
<keyword evidence="8 12" id="KW-0460">Magnesium</keyword>
<evidence type="ECO:0000256" key="5">
    <source>
        <dbReference type="ARBA" id="ARBA00012730"/>
    </source>
</evidence>
<comment type="function">
    <text evidence="13">Involved in the synthesis of the GDP-mannose and dolichol-phosphate-mannose required for a number of critical mannosyl transfer reactions.</text>
</comment>
<evidence type="ECO:0000256" key="11">
    <source>
        <dbReference type="PIRSR" id="PIRSR605002-2"/>
    </source>
</evidence>
<dbReference type="InterPro" id="IPR005002">
    <property type="entry name" value="PMM"/>
</dbReference>
<dbReference type="PANTHER" id="PTHR10466">
    <property type="entry name" value="PHOSPHOMANNOMUTASE"/>
    <property type="match status" value="1"/>
</dbReference>
<comment type="catalytic activity">
    <reaction evidence="13">
        <text>alpha-D-mannose 1-phosphate = D-mannose 6-phosphate</text>
        <dbReference type="Rhea" id="RHEA:11140"/>
        <dbReference type="ChEBI" id="CHEBI:58409"/>
        <dbReference type="ChEBI" id="CHEBI:58735"/>
        <dbReference type="EC" id="5.4.2.8"/>
    </reaction>
</comment>
<dbReference type="GO" id="GO:0046872">
    <property type="term" value="F:metal ion binding"/>
    <property type="evidence" value="ECO:0007669"/>
    <property type="project" value="UniProtKB-KW"/>
</dbReference>